<evidence type="ECO:0000256" key="2">
    <source>
        <dbReference type="ARBA" id="ARBA00004496"/>
    </source>
</evidence>
<dbReference type="GO" id="GO:0003723">
    <property type="term" value="F:RNA binding"/>
    <property type="evidence" value="ECO:0007669"/>
    <property type="project" value="UniProtKB-KW"/>
</dbReference>
<evidence type="ECO:0000313" key="13">
    <source>
        <dbReference type="EMBL" id="PHJ14678.1"/>
    </source>
</evidence>
<keyword evidence="14" id="KW-1185">Reference proteome</keyword>
<dbReference type="PANTHER" id="PTHR10701">
    <property type="entry name" value="SMALL NUCLEAR RIBONUCLEOPROTEIN-ASSOCIATED PROTEIN B AND N"/>
    <property type="match status" value="1"/>
</dbReference>
<dbReference type="GO" id="GO:0005687">
    <property type="term" value="C:U4 snRNP"/>
    <property type="evidence" value="ECO:0007669"/>
    <property type="project" value="TreeGrafter"/>
</dbReference>
<evidence type="ECO:0000256" key="5">
    <source>
        <dbReference type="ARBA" id="ARBA00022664"/>
    </source>
</evidence>
<dbReference type="InterPro" id="IPR001163">
    <property type="entry name" value="Sm_dom_euk/arc"/>
</dbReference>
<feature type="domain" description="Sm" evidence="12">
    <location>
        <begin position="1"/>
        <end position="54"/>
    </location>
</feature>
<evidence type="ECO:0000256" key="1">
    <source>
        <dbReference type="ARBA" id="ARBA00004123"/>
    </source>
</evidence>
<evidence type="ECO:0000256" key="9">
    <source>
        <dbReference type="ARBA" id="ARBA00023274"/>
    </source>
</evidence>
<comment type="subcellular location">
    <subcellularLocation>
        <location evidence="2">Cytoplasm</location>
    </subcellularLocation>
    <subcellularLocation>
        <location evidence="1">Nucleus</location>
    </subcellularLocation>
</comment>
<organism evidence="13 14">
    <name type="scientific">Cystoisospora suis</name>
    <dbReference type="NCBI Taxonomy" id="483139"/>
    <lineage>
        <taxon>Eukaryota</taxon>
        <taxon>Sar</taxon>
        <taxon>Alveolata</taxon>
        <taxon>Apicomplexa</taxon>
        <taxon>Conoidasida</taxon>
        <taxon>Coccidia</taxon>
        <taxon>Eucoccidiorida</taxon>
        <taxon>Eimeriorina</taxon>
        <taxon>Sarcocystidae</taxon>
        <taxon>Cystoisospora</taxon>
    </lineage>
</organism>
<evidence type="ECO:0000256" key="6">
    <source>
        <dbReference type="ARBA" id="ARBA00022884"/>
    </source>
</evidence>
<name>A0A2C6KD41_9APIC</name>
<keyword evidence="5" id="KW-0507">mRNA processing</keyword>
<dbReference type="RefSeq" id="XP_067916414.1">
    <property type="nucleotide sequence ID" value="XM_068071610.1"/>
</dbReference>
<evidence type="ECO:0000256" key="10">
    <source>
        <dbReference type="ARBA" id="ARBA00041355"/>
    </source>
</evidence>
<proteinExistence type="inferred from homology"/>
<sequence>MLVGSLLAFDRHMNVVLADAEEFRKIKIRHKLPDGKHQTEEKEIKRSVGLMMIR</sequence>
<dbReference type="VEuPathDB" id="ToxoDB:CSUI_011512"/>
<keyword evidence="6" id="KW-0694">RNA-binding</keyword>
<accession>A0A2C6KD41</accession>
<feature type="region of interest" description="Disordered" evidence="11">
    <location>
        <begin position="34"/>
        <end position="54"/>
    </location>
</feature>
<keyword evidence="7" id="KW-0508">mRNA splicing</keyword>
<dbReference type="GO" id="GO:0005682">
    <property type="term" value="C:U5 snRNP"/>
    <property type="evidence" value="ECO:0007669"/>
    <property type="project" value="TreeGrafter"/>
</dbReference>
<dbReference type="InterPro" id="IPR050914">
    <property type="entry name" value="snRNP_SmB/NAA38-like"/>
</dbReference>
<dbReference type="GO" id="GO:0005685">
    <property type="term" value="C:U1 snRNP"/>
    <property type="evidence" value="ECO:0007669"/>
    <property type="project" value="TreeGrafter"/>
</dbReference>
<dbReference type="Pfam" id="PF01423">
    <property type="entry name" value="LSM"/>
    <property type="match status" value="1"/>
</dbReference>
<dbReference type="PROSITE" id="PS52002">
    <property type="entry name" value="SM"/>
    <property type="match status" value="1"/>
</dbReference>
<dbReference type="PANTHER" id="PTHR10701:SF0">
    <property type="entry name" value="SMALL NUCLEAR RIBONUCLEOPROTEIN-ASSOCIATED PROTEIN B"/>
    <property type="match status" value="1"/>
</dbReference>
<evidence type="ECO:0000256" key="7">
    <source>
        <dbReference type="ARBA" id="ARBA00023187"/>
    </source>
</evidence>
<dbReference type="InterPro" id="IPR047575">
    <property type="entry name" value="Sm"/>
</dbReference>
<evidence type="ECO:0000256" key="11">
    <source>
        <dbReference type="SAM" id="MobiDB-lite"/>
    </source>
</evidence>
<keyword evidence="8" id="KW-0539">Nucleus</keyword>
<dbReference type="SUPFAM" id="SSF50182">
    <property type="entry name" value="Sm-like ribonucleoproteins"/>
    <property type="match status" value="1"/>
</dbReference>
<dbReference type="GO" id="GO:0070990">
    <property type="term" value="F:snRNP binding"/>
    <property type="evidence" value="ECO:0007669"/>
    <property type="project" value="TreeGrafter"/>
</dbReference>
<dbReference type="OrthoDB" id="2020720at2759"/>
<dbReference type="GO" id="GO:0046540">
    <property type="term" value="C:U4/U6 x U5 tri-snRNP complex"/>
    <property type="evidence" value="ECO:0007669"/>
    <property type="project" value="TreeGrafter"/>
</dbReference>
<gene>
    <name evidence="13" type="ORF">CSUI_011512</name>
</gene>
<feature type="compositionally biased region" description="Basic and acidic residues" evidence="11">
    <location>
        <begin position="34"/>
        <end position="46"/>
    </location>
</feature>
<reference evidence="13 14" key="1">
    <citation type="journal article" date="2017" name="Int. J. Parasitol.">
        <title>The genome of the protozoan parasite Cystoisospora suis and a reverse vaccinology approach to identify vaccine candidates.</title>
        <authorList>
            <person name="Palmieri N."/>
            <person name="Shrestha A."/>
            <person name="Ruttkowski B."/>
            <person name="Beck T."/>
            <person name="Vogl C."/>
            <person name="Tomley F."/>
            <person name="Blake D.P."/>
            <person name="Joachim A."/>
        </authorList>
    </citation>
    <scope>NUCLEOTIDE SEQUENCE [LARGE SCALE GENOMIC DNA]</scope>
    <source>
        <strain evidence="13 14">Wien I</strain>
    </source>
</reference>
<dbReference type="GO" id="GO:0005686">
    <property type="term" value="C:U2 snRNP"/>
    <property type="evidence" value="ECO:0007669"/>
    <property type="project" value="TreeGrafter"/>
</dbReference>
<keyword evidence="9" id="KW-0687">Ribonucleoprotein</keyword>
<dbReference type="GO" id="GO:0005737">
    <property type="term" value="C:cytoplasm"/>
    <property type="evidence" value="ECO:0007669"/>
    <property type="project" value="UniProtKB-SubCell"/>
</dbReference>
<comment type="caution">
    <text evidence="13">The sequence shown here is derived from an EMBL/GenBank/DDBJ whole genome shotgun (WGS) entry which is preliminary data.</text>
</comment>
<evidence type="ECO:0000256" key="4">
    <source>
        <dbReference type="ARBA" id="ARBA00022490"/>
    </source>
</evidence>
<evidence type="ECO:0000259" key="12">
    <source>
        <dbReference type="PROSITE" id="PS52002"/>
    </source>
</evidence>
<dbReference type="Gene3D" id="2.30.30.100">
    <property type="match status" value="1"/>
</dbReference>
<keyword evidence="4" id="KW-0963">Cytoplasm</keyword>
<dbReference type="Proteomes" id="UP000221165">
    <property type="component" value="Unassembled WGS sequence"/>
</dbReference>
<evidence type="ECO:0000256" key="8">
    <source>
        <dbReference type="ARBA" id="ARBA00023242"/>
    </source>
</evidence>
<evidence type="ECO:0000313" key="14">
    <source>
        <dbReference type="Proteomes" id="UP000221165"/>
    </source>
</evidence>
<feature type="non-terminal residue" evidence="13">
    <location>
        <position position="54"/>
    </location>
</feature>
<dbReference type="AlphaFoldDB" id="A0A2C6KD41"/>
<dbReference type="GO" id="GO:0071004">
    <property type="term" value="C:U2-type prespliceosome"/>
    <property type="evidence" value="ECO:0007669"/>
    <property type="project" value="TreeGrafter"/>
</dbReference>
<dbReference type="InterPro" id="IPR010920">
    <property type="entry name" value="LSM_dom_sf"/>
</dbReference>
<evidence type="ECO:0000256" key="3">
    <source>
        <dbReference type="ARBA" id="ARBA00009123"/>
    </source>
</evidence>
<dbReference type="GeneID" id="94434821"/>
<dbReference type="GO" id="GO:0000398">
    <property type="term" value="P:mRNA splicing, via spliceosome"/>
    <property type="evidence" value="ECO:0007669"/>
    <property type="project" value="TreeGrafter"/>
</dbReference>
<comment type="similarity">
    <text evidence="3">Belongs to the snRNP SmB/SmN family.</text>
</comment>
<protein>
    <recommendedName>
        <fullName evidence="10">Sm protein B</fullName>
    </recommendedName>
</protein>
<dbReference type="EMBL" id="MIGC01012673">
    <property type="protein sequence ID" value="PHJ14678.1"/>
    <property type="molecule type" value="Genomic_DNA"/>
</dbReference>
<dbReference type="GO" id="GO:0071013">
    <property type="term" value="C:catalytic step 2 spliceosome"/>
    <property type="evidence" value="ECO:0007669"/>
    <property type="project" value="TreeGrafter"/>
</dbReference>